<evidence type="ECO:0000313" key="2">
    <source>
        <dbReference type="Proteomes" id="UP001374599"/>
    </source>
</evidence>
<accession>A0ACB5UNE2</accession>
<dbReference type="Proteomes" id="UP001374599">
    <property type="component" value="Unassembled WGS sequence"/>
</dbReference>
<gene>
    <name evidence="1" type="ORF">AN2V17_37260</name>
</gene>
<comment type="caution">
    <text evidence="1">The sequence shown here is derived from an EMBL/GenBank/DDBJ whole genome shotgun (WGS) entry which is preliminary data.</text>
</comment>
<protein>
    <submittedName>
        <fullName evidence="1">Uncharacterized protein</fullName>
    </submittedName>
</protein>
<name>A0ACB5UNE2_9FIRM</name>
<keyword evidence="2" id="KW-1185">Reference proteome</keyword>
<sequence>MKKLKGSLTVEAAIVLPIFLMAILSIVYIIKIMYIHESIQHGLSETANELAAYSYIMDKSEILDSQQEIYKTSSENLNDTNENIDSINENLEDIFNIIEGGNSYIGVSDINKDSTFKDMYGSGNMNEYITNFASTISKIKEEVIGNASEAYKSLNDIMNSVDIILHSIKGTLISECIYDGLAVTNNFVGTKMAKSIFNDYISDEQYKKWYIVNGRNGMNFRYSRFMLDDEDIDLIVKYKLDIPIPFPGIKDISMTQRVKVRGWTGNGNGFNSCLKEDNIESGEASEDDIIVYCVENSEVYHTYITCLNNITMPETYDPNKHSSKLCETCAKNIDKNDIKIVYHTPEGKVYHVNPLCSQIHSDNIMELTLKQAKDMGRRICENCKKKKQRIDSK</sequence>
<organism evidence="1 2">
    <name type="scientific">Vallitalea maricola</name>
    <dbReference type="NCBI Taxonomy" id="3074433"/>
    <lineage>
        <taxon>Bacteria</taxon>
        <taxon>Bacillati</taxon>
        <taxon>Bacillota</taxon>
        <taxon>Clostridia</taxon>
        <taxon>Lachnospirales</taxon>
        <taxon>Vallitaleaceae</taxon>
        <taxon>Vallitalea</taxon>
    </lineage>
</organism>
<evidence type="ECO:0000313" key="1">
    <source>
        <dbReference type="EMBL" id="GMQ64489.1"/>
    </source>
</evidence>
<reference evidence="1" key="1">
    <citation type="submission" date="2023-09" db="EMBL/GenBank/DDBJ databases">
        <title>Vallitalea sediminicola and Vallitalea maricola sp. nov., anaerobic bacteria isolated from marine sediment.</title>
        <authorList>
            <person name="Hirano S."/>
            <person name="Maeda A."/>
            <person name="Terahara T."/>
            <person name="Mori K."/>
            <person name="Hamada M."/>
            <person name="Matsumoto R."/>
            <person name="Kobayashi T."/>
        </authorList>
    </citation>
    <scope>NUCLEOTIDE SEQUENCE</scope>
    <source>
        <strain evidence="1">AN17-2</strain>
    </source>
</reference>
<proteinExistence type="predicted"/>
<dbReference type="EMBL" id="BTPU01000071">
    <property type="protein sequence ID" value="GMQ64489.1"/>
    <property type="molecule type" value="Genomic_DNA"/>
</dbReference>